<evidence type="ECO:0000313" key="1">
    <source>
        <dbReference type="EMBL" id="EPS29788.1"/>
    </source>
</evidence>
<sequence length="345" mass="37513">MASFKSLGNSHSGILHEYAPRLVAFEFTSPADKISKPNSLIFIGGLTDGFCTVPYVSKLAKALEKTDWSLFSILLTSSYNGFGTSSLDKDVEEIGKCVHFVKELKAARMPGASENIRKIAIMGHSTGSQDVLHYLYMPNPLPKPDFDIGLEYLIRPKINGAIMQAAVSDREVILDVLKSANHQGEVAGAYRQLVNAAKTLPWTQDGKDSILPMNLTALLGLPGDAPLSARRFLSLASPDSPAAPSEDDLFSSDLSDDRLGQTFGCVGTRGLLESKLCVLQSGEDEFCPSWIDKEALMKRWKHAIEAGGAEWDTEVSGVVPGASHNVQDNGQEDLIERVLRYLKSL</sequence>
<protein>
    <submittedName>
        <fullName evidence="1">Uncharacterized protein</fullName>
    </submittedName>
</protein>
<gene>
    <name evidence="1" type="ORF">PDE_04738</name>
</gene>
<dbReference type="Pfam" id="PF08538">
    <property type="entry name" value="DUF1749"/>
    <property type="match status" value="1"/>
</dbReference>
<dbReference type="HOGENOM" id="CLU_049633_3_0_1"/>
<dbReference type="InterPro" id="IPR013744">
    <property type="entry name" value="SidJ"/>
</dbReference>
<reference evidence="1 2" key="1">
    <citation type="journal article" date="2013" name="PLoS ONE">
        <title>Genomic and secretomic analyses reveal unique features of the lignocellulolytic enzyme system of Penicillium decumbens.</title>
        <authorList>
            <person name="Liu G."/>
            <person name="Zhang L."/>
            <person name="Wei X."/>
            <person name="Zou G."/>
            <person name="Qin Y."/>
            <person name="Ma L."/>
            <person name="Li J."/>
            <person name="Zheng H."/>
            <person name="Wang S."/>
            <person name="Wang C."/>
            <person name="Xun L."/>
            <person name="Zhao G.-P."/>
            <person name="Zhou Z."/>
            <person name="Qu Y."/>
        </authorList>
    </citation>
    <scope>NUCLEOTIDE SEQUENCE [LARGE SCALE GENOMIC DNA]</scope>
    <source>
        <strain evidence="2">114-2 / CGMCC 5302</strain>
    </source>
</reference>
<name>S8AUG9_PENO1</name>
<dbReference type="GO" id="GO:0072330">
    <property type="term" value="P:monocarboxylic acid biosynthetic process"/>
    <property type="evidence" value="ECO:0007669"/>
    <property type="project" value="UniProtKB-ARBA"/>
</dbReference>
<dbReference type="SUPFAM" id="SSF53474">
    <property type="entry name" value="alpha/beta-Hydrolases"/>
    <property type="match status" value="1"/>
</dbReference>
<keyword evidence="2" id="KW-1185">Reference proteome</keyword>
<organism evidence="1 2">
    <name type="scientific">Penicillium oxalicum (strain 114-2 / CGMCC 5302)</name>
    <name type="common">Penicillium decumbens</name>
    <dbReference type="NCBI Taxonomy" id="933388"/>
    <lineage>
        <taxon>Eukaryota</taxon>
        <taxon>Fungi</taxon>
        <taxon>Dikarya</taxon>
        <taxon>Ascomycota</taxon>
        <taxon>Pezizomycotina</taxon>
        <taxon>Eurotiomycetes</taxon>
        <taxon>Eurotiomycetidae</taxon>
        <taxon>Eurotiales</taxon>
        <taxon>Aspergillaceae</taxon>
        <taxon>Penicillium</taxon>
    </lineage>
</organism>
<dbReference type="EMBL" id="KB644412">
    <property type="protein sequence ID" value="EPS29788.1"/>
    <property type="molecule type" value="Genomic_DNA"/>
</dbReference>
<dbReference type="GO" id="GO:0017000">
    <property type="term" value="P:antibiotic biosynthetic process"/>
    <property type="evidence" value="ECO:0007669"/>
    <property type="project" value="UniProtKB-ARBA"/>
</dbReference>
<dbReference type="Proteomes" id="UP000019376">
    <property type="component" value="Unassembled WGS sequence"/>
</dbReference>
<dbReference type="Gene3D" id="3.40.50.1820">
    <property type="entry name" value="alpha/beta hydrolase"/>
    <property type="match status" value="1"/>
</dbReference>
<dbReference type="InterPro" id="IPR029058">
    <property type="entry name" value="AB_hydrolase_fold"/>
</dbReference>
<dbReference type="OrthoDB" id="10034502at2759"/>
<evidence type="ECO:0000313" key="2">
    <source>
        <dbReference type="Proteomes" id="UP000019376"/>
    </source>
</evidence>
<accession>S8AUG9</accession>
<dbReference type="AlphaFoldDB" id="S8AUG9"/>
<dbReference type="PhylomeDB" id="S8AUG9"/>
<proteinExistence type="predicted"/>
<dbReference type="PANTHER" id="PTHR31591">
    <property type="entry name" value="UPF0613 PROTEIN PB24D3.06C"/>
    <property type="match status" value="1"/>
</dbReference>
<dbReference type="eggNOG" id="KOG4840">
    <property type="taxonomic scope" value="Eukaryota"/>
</dbReference>
<dbReference type="PANTHER" id="PTHR31591:SF5">
    <property type="entry name" value="DOLICHOL-PHOSPHATE MANNOSYLTRANSFERASE"/>
    <property type="match status" value="1"/>
</dbReference>